<reference evidence="2 3" key="1">
    <citation type="submission" date="2024-09" db="EMBL/GenBank/DDBJ databases">
        <authorList>
            <consortium name="All-Russian atlas of soil microorganisms"/>
            <consortium name="as a basis for the search for new antimicrobial producers and enzymes with unique properties"/>
            <person name="Sokolova E.A."/>
            <person name="Voronina E.N."/>
        </authorList>
    </citation>
    <scope>NUCLEOTIDE SEQUENCE [LARGE SCALE GENOMIC DNA]</scope>
    <source>
        <strain evidence="2 3">AF-22b-331.1</strain>
    </source>
</reference>
<keyword evidence="3" id="KW-1185">Reference proteome</keyword>
<evidence type="ECO:0000313" key="2">
    <source>
        <dbReference type="EMBL" id="MFG6108836.1"/>
    </source>
</evidence>
<organism evidence="2 3">
    <name type="scientific">Stenotrophomonas nematodicola</name>
    <dbReference type="NCBI Taxonomy" id="2656746"/>
    <lineage>
        <taxon>Bacteria</taxon>
        <taxon>Pseudomonadati</taxon>
        <taxon>Pseudomonadota</taxon>
        <taxon>Gammaproteobacteria</taxon>
        <taxon>Lysobacterales</taxon>
        <taxon>Lysobacteraceae</taxon>
        <taxon>Stenotrophomonas</taxon>
    </lineage>
</organism>
<accession>A0ABW7CWA8</accession>
<keyword evidence="1" id="KW-0732">Signal</keyword>
<feature type="chain" id="PRO_5046913477" evidence="1">
    <location>
        <begin position="28"/>
        <end position="300"/>
    </location>
</feature>
<comment type="caution">
    <text evidence="2">The sequence shown here is derived from an EMBL/GenBank/DDBJ whole genome shotgun (WGS) entry which is preliminary data.</text>
</comment>
<gene>
    <name evidence="2" type="ORF">ACEU0G_002830</name>
</gene>
<sequence>MARKRDPLFSRLTLLALLALATDAALAARPADGFADRAGNRLEALIEQPATTAPDADDRDASPRYCSADHQWCVRTRADAGDGTAQLEVEHHVAGDAEPRMRFVPLTGLTESGSVRPWPFIVRMAPGIGAPQVPADPAQAGLQNVLVGVLDEATTGYSGGGASASTVRLARIYHQDDGVQVDADVLVLPADGNASIRACFSAADTTQRAGACHDEYTFSADVTLDPAGQGMPVLRYRTTATRYPAGVSRREDSLAKPPLRRKDLRTETVAACSFLRVLHFDGTRYQPDSPLPDCADYTGL</sequence>
<feature type="signal peptide" evidence="1">
    <location>
        <begin position="1"/>
        <end position="27"/>
    </location>
</feature>
<evidence type="ECO:0000313" key="3">
    <source>
        <dbReference type="Proteomes" id="UP001605261"/>
    </source>
</evidence>
<name>A0ABW7CWA8_9GAMM</name>
<dbReference type="Proteomes" id="UP001605261">
    <property type="component" value="Unassembled WGS sequence"/>
</dbReference>
<proteinExistence type="predicted"/>
<dbReference type="RefSeq" id="WP_394162244.1">
    <property type="nucleotide sequence ID" value="NZ_JBHGCJ010000003.1"/>
</dbReference>
<dbReference type="EMBL" id="JBHGCJ010000003">
    <property type="protein sequence ID" value="MFG6108836.1"/>
    <property type="molecule type" value="Genomic_DNA"/>
</dbReference>
<protein>
    <submittedName>
        <fullName evidence="2">Uncharacterized protein</fullName>
    </submittedName>
</protein>
<evidence type="ECO:0000256" key="1">
    <source>
        <dbReference type="SAM" id="SignalP"/>
    </source>
</evidence>